<comment type="similarity">
    <text evidence="6">Belongs to the ABC-4 integral membrane protein family.</text>
</comment>
<evidence type="ECO:0000259" key="9">
    <source>
        <dbReference type="Pfam" id="PF02687"/>
    </source>
</evidence>
<reference evidence="12" key="1">
    <citation type="journal article" date="2020" name="Syst. Appl. Microbiol.">
        <title>Streptomyces alkaliterrae sp. nov., isolated from an alkaline soil, and emended descriptions of Streptomyces alkaliphilus, Streptomyces calidiresistens and Streptomyces durbertensis.</title>
        <authorList>
            <person name="Swiecimska M."/>
            <person name="Golinska P."/>
            <person name="Nouioui I."/>
            <person name="Wypij M."/>
            <person name="Rai M."/>
            <person name="Sangal V."/>
            <person name="Goodfellow M."/>
        </authorList>
    </citation>
    <scope>NUCLEOTIDE SEQUENCE [LARGE SCALE GENOMIC DNA]</scope>
    <source>
        <strain evidence="12">DSM 104538</strain>
    </source>
</reference>
<dbReference type="PANTHER" id="PTHR30287:SF1">
    <property type="entry name" value="INNER MEMBRANE PROTEIN"/>
    <property type="match status" value="1"/>
</dbReference>
<feature type="domain" description="ABC3 transporter permease C-terminal" evidence="9">
    <location>
        <begin position="738"/>
        <end position="848"/>
    </location>
</feature>
<name>A0ABR6EIM6_9ACTN</name>
<keyword evidence="5 8" id="KW-0472">Membrane</keyword>
<feature type="transmembrane region" description="Helical" evidence="8">
    <location>
        <begin position="785"/>
        <end position="808"/>
    </location>
</feature>
<dbReference type="InterPro" id="IPR003838">
    <property type="entry name" value="ABC3_permease_C"/>
</dbReference>
<evidence type="ECO:0000313" key="11">
    <source>
        <dbReference type="EMBL" id="MBB1245193.1"/>
    </source>
</evidence>
<feature type="transmembrane region" description="Helical" evidence="8">
    <location>
        <begin position="732"/>
        <end position="755"/>
    </location>
</feature>
<dbReference type="Pfam" id="PF12704">
    <property type="entry name" value="MacB_PCD"/>
    <property type="match status" value="2"/>
</dbReference>
<evidence type="ECO:0000256" key="4">
    <source>
        <dbReference type="ARBA" id="ARBA00022989"/>
    </source>
</evidence>
<gene>
    <name evidence="11" type="ORF">GL263_16670</name>
</gene>
<keyword evidence="3 8" id="KW-0812">Transmembrane</keyword>
<evidence type="ECO:0000256" key="7">
    <source>
        <dbReference type="SAM" id="MobiDB-lite"/>
    </source>
</evidence>
<evidence type="ECO:0000313" key="12">
    <source>
        <dbReference type="Proteomes" id="UP000766698"/>
    </source>
</evidence>
<sequence length="856" mass="88581">MVFKLVRMTLRERKAGLVGAFIALLGASMLITAFGILLQSGLGSGVTTQRYAGADLVVGGKESFSVTAGKTKSKPLEQPAPLRSDVVDKVASVKGVRLAVADVTFPAQVVKEDGGLDSGGGEQPSAGHGWSSAALGPFKLEEGRAPRSTGEVVLDADLADRADASPGDTVRLATTERARDYKVTGVASLQGVDGPLRSPAVFFSDSEATKLYGHPGKIDAVGVLAAPGTDVDELAGRLDDRLSDAGVKLYRGDSRSQVEFHDVASARSGLTDMAASLGATVVLIAMIVVASTLALNVHQRRRELALLRAVAATPRQVYKMMAAETLIVSLVASVIGCLPGVFVAQLMRGALSWIGMLPEDFEFSYGPLPMLVAVAASVIAAELATIGVARKAVAIRPVEAMGDAQIEKSKLGGGRLFAGLLLFLVGIAASLLPLFFGSVFAVAGAGTGGLIMVIAILLMAPPVVSLASRIMAGPIRRRTGPHGFLAVANTRTNARRLAAGIGPLTLAIGFAMVQLCIPTTIANAAQDQARQGIVSDFTLQGGPGGPPLSVVEDAASVPGVEAATGVMRVPVHASREVWGSPEIFGYQAQGVTSGDVSKTIDLDVTDGSLKKLSGDVAAISSGAASTLGAGVGDRIRLSMPDGIELKPEVVAIYERGLGFGDVTVPQETVREHSVRQLQDAVFVKAERDADQGKVREGLRRLSDRYPGLEVLDKGGLSAAQQEQALMSVLTSALPLVLVFGYLAISVANTLVLATLGRVREFSLLRLVGAPAAQVMRMMRVEGGMVVAIAVVLGTLVPLLPMATISLGLTGSPVPHIPVPIYLAIVALSALIGLAAILLPARLALRTSPVEGIGLRE</sequence>
<evidence type="ECO:0000256" key="8">
    <source>
        <dbReference type="SAM" id="Phobius"/>
    </source>
</evidence>
<feature type="region of interest" description="Disordered" evidence="7">
    <location>
        <begin position="114"/>
        <end position="133"/>
    </location>
</feature>
<keyword evidence="12" id="KW-1185">Reference proteome</keyword>
<feature type="domain" description="MacB-like periplasmic core" evidence="10">
    <location>
        <begin position="40"/>
        <end position="239"/>
    </location>
</feature>
<feature type="transmembrane region" description="Helical" evidence="8">
    <location>
        <begin position="273"/>
        <end position="295"/>
    </location>
</feature>
<feature type="domain" description="ABC3 transporter permease C-terminal" evidence="9">
    <location>
        <begin position="277"/>
        <end position="394"/>
    </location>
</feature>
<dbReference type="PANTHER" id="PTHR30287">
    <property type="entry name" value="MEMBRANE COMPONENT OF PREDICTED ABC SUPERFAMILY METABOLITE UPTAKE TRANSPORTER"/>
    <property type="match status" value="1"/>
</dbReference>
<evidence type="ECO:0000256" key="5">
    <source>
        <dbReference type="ARBA" id="ARBA00023136"/>
    </source>
</evidence>
<dbReference type="InterPro" id="IPR038766">
    <property type="entry name" value="Membrane_comp_ABC_pdt"/>
</dbReference>
<dbReference type="Pfam" id="PF02687">
    <property type="entry name" value="FtsX"/>
    <property type="match status" value="2"/>
</dbReference>
<keyword evidence="4 8" id="KW-1133">Transmembrane helix</keyword>
<comment type="subcellular location">
    <subcellularLocation>
        <location evidence="1">Cell membrane</location>
        <topology evidence="1">Multi-pass membrane protein</topology>
    </subcellularLocation>
</comment>
<accession>A0ABR6EIM6</accession>
<keyword evidence="2" id="KW-1003">Cell membrane</keyword>
<evidence type="ECO:0000256" key="6">
    <source>
        <dbReference type="ARBA" id="ARBA00038076"/>
    </source>
</evidence>
<dbReference type="InterPro" id="IPR025857">
    <property type="entry name" value="MacB_PCD"/>
</dbReference>
<proteinExistence type="inferred from homology"/>
<feature type="transmembrane region" description="Helical" evidence="8">
    <location>
        <begin position="449"/>
        <end position="468"/>
    </location>
</feature>
<feature type="transmembrane region" description="Helical" evidence="8">
    <location>
        <begin position="367"/>
        <end position="389"/>
    </location>
</feature>
<feature type="transmembrane region" description="Helical" evidence="8">
    <location>
        <begin position="820"/>
        <end position="838"/>
    </location>
</feature>
<organism evidence="11 12">
    <name type="scientific">Streptomyces durbertensis</name>
    <dbReference type="NCBI Taxonomy" id="2448886"/>
    <lineage>
        <taxon>Bacteria</taxon>
        <taxon>Bacillati</taxon>
        <taxon>Actinomycetota</taxon>
        <taxon>Actinomycetes</taxon>
        <taxon>Kitasatosporales</taxon>
        <taxon>Streptomycetaceae</taxon>
        <taxon>Streptomyces</taxon>
    </lineage>
</organism>
<dbReference type="Proteomes" id="UP000766698">
    <property type="component" value="Unassembled WGS sequence"/>
</dbReference>
<feature type="transmembrane region" description="Helical" evidence="8">
    <location>
        <begin position="497"/>
        <end position="515"/>
    </location>
</feature>
<comment type="caution">
    <text evidence="11">The sequence shown here is derived from an EMBL/GenBank/DDBJ whole genome shotgun (WGS) entry which is preliminary data.</text>
</comment>
<evidence type="ECO:0000256" key="1">
    <source>
        <dbReference type="ARBA" id="ARBA00004651"/>
    </source>
</evidence>
<feature type="transmembrane region" description="Helical" evidence="8">
    <location>
        <begin position="325"/>
        <end position="347"/>
    </location>
</feature>
<protein>
    <submittedName>
        <fullName evidence="11">ABC transporter permease</fullName>
    </submittedName>
</protein>
<feature type="transmembrane region" description="Helical" evidence="8">
    <location>
        <begin position="416"/>
        <end position="443"/>
    </location>
</feature>
<dbReference type="EMBL" id="WMLF01000247">
    <property type="protein sequence ID" value="MBB1245193.1"/>
    <property type="molecule type" value="Genomic_DNA"/>
</dbReference>
<evidence type="ECO:0000256" key="2">
    <source>
        <dbReference type="ARBA" id="ARBA00022475"/>
    </source>
</evidence>
<evidence type="ECO:0000256" key="3">
    <source>
        <dbReference type="ARBA" id="ARBA00022692"/>
    </source>
</evidence>
<evidence type="ECO:0000259" key="10">
    <source>
        <dbReference type="Pfam" id="PF12704"/>
    </source>
</evidence>
<feature type="domain" description="MacB-like periplasmic core" evidence="10">
    <location>
        <begin position="504"/>
        <end position="700"/>
    </location>
</feature>